<protein>
    <submittedName>
        <fullName evidence="1">Uncharacterized protein</fullName>
    </submittedName>
</protein>
<organism evidence="1 2">
    <name type="scientific">Candidatus Fusobacterium pullicola</name>
    <dbReference type="NCBI Taxonomy" id="2838601"/>
    <lineage>
        <taxon>Bacteria</taxon>
        <taxon>Fusobacteriati</taxon>
        <taxon>Fusobacteriota</taxon>
        <taxon>Fusobacteriia</taxon>
        <taxon>Fusobacteriales</taxon>
        <taxon>Fusobacteriaceae</taxon>
        <taxon>Fusobacterium</taxon>
    </lineage>
</organism>
<dbReference type="EMBL" id="JAHLFN010000003">
    <property type="protein sequence ID" value="MBU3841390.1"/>
    <property type="molecule type" value="Genomic_DNA"/>
</dbReference>
<sequence length="62" mass="7147">MKKILFILQGFSSIFCLFEQPLSPSININKNFFKDDAKALESDWKIVGKDIYKGIEEFSNEA</sequence>
<reference evidence="1" key="2">
    <citation type="submission" date="2021-04" db="EMBL/GenBank/DDBJ databases">
        <authorList>
            <person name="Gilroy R."/>
        </authorList>
    </citation>
    <scope>NUCLEOTIDE SEQUENCE</scope>
    <source>
        <strain evidence="1">A6-441</strain>
    </source>
</reference>
<gene>
    <name evidence="1" type="ORF">IAA47_00070</name>
</gene>
<comment type="caution">
    <text evidence="1">The sequence shown here is derived from an EMBL/GenBank/DDBJ whole genome shotgun (WGS) entry which is preliminary data.</text>
</comment>
<evidence type="ECO:0000313" key="2">
    <source>
        <dbReference type="Proteomes" id="UP000724657"/>
    </source>
</evidence>
<evidence type="ECO:0000313" key="1">
    <source>
        <dbReference type="EMBL" id="MBU3841390.1"/>
    </source>
</evidence>
<name>A0A9E2NWB9_9FUSO</name>
<reference evidence="1" key="1">
    <citation type="journal article" date="2021" name="PeerJ">
        <title>Extensive microbial diversity within the chicken gut microbiome revealed by metagenomics and culture.</title>
        <authorList>
            <person name="Gilroy R."/>
            <person name="Ravi A."/>
            <person name="Getino M."/>
            <person name="Pursley I."/>
            <person name="Horton D.L."/>
            <person name="Alikhan N.F."/>
            <person name="Baker D."/>
            <person name="Gharbi K."/>
            <person name="Hall N."/>
            <person name="Watson M."/>
            <person name="Adriaenssens E.M."/>
            <person name="Foster-Nyarko E."/>
            <person name="Jarju S."/>
            <person name="Secka A."/>
            <person name="Antonio M."/>
            <person name="Oren A."/>
            <person name="Chaudhuri R.R."/>
            <person name="La Ragione R."/>
            <person name="Hildebrand F."/>
            <person name="Pallen M.J."/>
        </authorList>
    </citation>
    <scope>NUCLEOTIDE SEQUENCE</scope>
    <source>
        <strain evidence="1">A6-441</strain>
    </source>
</reference>
<accession>A0A9E2NWB9</accession>
<dbReference type="AlphaFoldDB" id="A0A9E2NWB9"/>
<dbReference type="Proteomes" id="UP000724657">
    <property type="component" value="Unassembled WGS sequence"/>
</dbReference>
<proteinExistence type="predicted"/>